<evidence type="ECO:0000313" key="1">
    <source>
        <dbReference type="EMBL" id="KZC12722.1"/>
    </source>
</evidence>
<name>A0A154PLJ4_DUFNO</name>
<dbReference type="OrthoDB" id="7553315at2759"/>
<organism evidence="1 2">
    <name type="scientific">Dufourea novaeangliae</name>
    <name type="common">Sweat bee</name>
    <dbReference type="NCBI Taxonomy" id="178035"/>
    <lineage>
        <taxon>Eukaryota</taxon>
        <taxon>Metazoa</taxon>
        <taxon>Ecdysozoa</taxon>
        <taxon>Arthropoda</taxon>
        <taxon>Hexapoda</taxon>
        <taxon>Insecta</taxon>
        <taxon>Pterygota</taxon>
        <taxon>Neoptera</taxon>
        <taxon>Endopterygota</taxon>
        <taxon>Hymenoptera</taxon>
        <taxon>Apocrita</taxon>
        <taxon>Aculeata</taxon>
        <taxon>Apoidea</taxon>
        <taxon>Anthophila</taxon>
        <taxon>Halictidae</taxon>
        <taxon>Rophitinae</taxon>
        <taxon>Dufourea</taxon>
    </lineage>
</organism>
<sequence length="210" mass="23836">MEDDVSDHVPTRDQFESQFFSTIAWLNKNIKLLGAQSRPASTSTLNDSASNLVAKQTNTLLPKIEIKPFDGNPMEWHNFHDTFKSLVHNNVDLPAVQKFHLLKNSLRGEIAYLISALNASEANYNVARELLQKKCNRPRQIINSHLKALFELPEINRESAINLRTLSEQAQMHVNALKTAKQPVDNWDAILVYLIAKQLDKIKNCPHSSN</sequence>
<dbReference type="Pfam" id="PF03564">
    <property type="entry name" value="DUF1759"/>
    <property type="match status" value="1"/>
</dbReference>
<proteinExistence type="predicted"/>
<reference evidence="1 2" key="1">
    <citation type="submission" date="2015-07" db="EMBL/GenBank/DDBJ databases">
        <title>The genome of Dufourea novaeangliae.</title>
        <authorList>
            <person name="Pan H."/>
            <person name="Kapheim K."/>
        </authorList>
    </citation>
    <scope>NUCLEOTIDE SEQUENCE [LARGE SCALE GENOMIC DNA]</scope>
    <source>
        <strain evidence="1">0120121106</strain>
        <tissue evidence="1">Whole body</tissue>
    </source>
</reference>
<dbReference type="Proteomes" id="UP000076502">
    <property type="component" value="Unassembled WGS sequence"/>
</dbReference>
<gene>
    <name evidence="1" type="ORF">WN55_05324</name>
</gene>
<keyword evidence="2" id="KW-1185">Reference proteome</keyword>
<dbReference type="InterPro" id="IPR005312">
    <property type="entry name" value="DUF1759"/>
</dbReference>
<accession>A0A154PLJ4</accession>
<dbReference type="PANTHER" id="PTHR22954">
    <property type="entry name" value="RETROVIRAL PROTEASE-RELATED"/>
    <property type="match status" value="1"/>
</dbReference>
<dbReference type="STRING" id="178035.A0A154PLJ4"/>
<dbReference type="PANTHER" id="PTHR22954:SF3">
    <property type="entry name" value="PROTEIN CBG08539"/>
    <property type="match status" value="1"/>
</dbReference>
<dbReference type="AlphaFoldDB" id="A0A154PLJ4"/>
<protein>
    <submittedName>
        <fullName evidence="1">Uncharacterized protein</fullName>
    </submittedName>
</protein>
<evidence type="ECO:0000313" key="2">
    <source>
        <dbReference type="Proteomes" id="UP000076502"/>
    </source>
</evidence>
<dbReference type="EMBL" id="KQ434969">
    <property type="protein sequence ID" value="KZC12722.1"/>
    <property type="molecule type" value="Genomic_DNA"/>
</dbReference>